<evidence type="ECO:0000256" key="2">
    <source>
        <dbReference type="ARBA" id="ARBA00009597"/>
    </source>
</evidence>
<dbReference type="GO" id="GO:0051087">
    <property type="term" value="F:protein-folding chaperone binding"/>
    <property type="evidence" value="ECO:0007669"/>
    <property type="project" value="TreeGrafter"/>
</dbReference>
<evidence type="ECO:0000313" key="9">
    <source>
        <dbReference type="Proteomes" id="UP000193409"/>
    </source>
</evidence>
<evidence type="ECO:0000256" key="5">
    <source>
        <dbReference type="SAM" id="MobiDB-lite"/>
    </source>
</evidence>
<evidence type="ECO:0000313" key="8">
    <source>
        <dbReference type="EMBL" id="SLN24489.1"/>
    </source>
</evidence>
<dbReference type="InterPro" id="IPR039544">
    <property type="entry name" value="Tim44-like"/>
</dbReference>
<dbReference type="SMART" id="SM00978">
    <property type="entry name" value="Tim44"/>
    <property type="match status" value="1"/>
</dbReference>
<comment type="similarity">
    <text evidence="2">Belongs to the Tim44 family.</text>
</comment>
<keyword evidence="6" id="KW-0812">Transmembrane</keyword>
<dbReference type="RefSeq" id="WP_085867580.1">
    <property type="nucleotide sequence ID" value="NZ_FWFQ01000005.1"/>
</dbReference>
<accession>A0A1Y5RSR4</accession>
<dbReference type="GO" id="GO:0016020">
    <property type="term" value="C:membrane"/>
    <property type="evidence" value="ECO:0007669"/>
    <property type="project" value="UniProtKB-SubCell"/>
</dbReference>
<dbReference type="PANTHER" id="PTHR10721:SF1">
    <property type="entry name" value="MITOCHONDRIAL IMPORT INNER MEMBRANE TRANSLOCASE SUBUNIT TIM44"/>
    <property type="match status" value="1"/>
</dbReference>
<sequence length="222" mass="23959">MSSSAIQLLVLAGIAIFLILKLRNVLGTREGFEKPPAPVGDKSPASSRSRANLEVIEGGPDEDITDHVDESSPAAKALAAMKRHDPSFNVGGFLQGARGAYEMILMAFENGELEPIVPFVSKDVFDSLSEVVDQREAQGLTIEANFVGVREVTLVAAEFDETTRIGEVTVKFVGELTSVVKNAAGEVIEGNPNEIKRQKDVWTFAREMGSDDPNWQLVATGE</sequence>
<feature type="region of interest" description="Disordered" evidence="5">
    <location>
        <begin position="31"/>
        <end position="50"/>
    </location>
</feature>
<keyword evidence="9" id="KW-1185">Reference proteome</keyword>
<dbReference type="InterPro" id="IPR016985">
    <property type="entry name" value="UCP031890_Tim44-rel"/>
</dbReference>
<dbReference type="Pfam" id="PF04280">
    <property type="entry name" value="Tim44"/>
    <property type="match status" value="1"/>
</dbReference>
<dbReference type="PIRSF" id="PIRSF031890">
    <property type="entry name" value="UCP031890_transporter_Tim44"/>
    <property type="match status" value="1"/>
</dbReference>
<evidence type="ECO:0000256" key="1">
    <source>
        <dbReference type="ARBA" id="ARBA00004370"/>
    </source>
</evidence>
<protein>
    <submittedName>
        <fullName evidence="8">Tim44-like domain protein</fullName>
    </submittedName>
</protein>
<dbReference type="Proteomes" id="UP000193409">
    <property type="component" value="Unassembled WGS sequence"/>
</dbReference>
<keyword evidence="6" id="KW-1133">Transmembrane helix</keyword>
<dbReference type="NCBIfam" id="NF033779">
    <property type="entry name" value="Tim44_TimA_adap"/>
    <property type="match status" value="1"/>
</dbReference>
<dbReference type="OrthoDB" id="9798618at2"/>
<gene>
    <name evidence="8" type="ORF">PSA7680_01019</name>
</gene>
<keyword evidence="3" id="KW-0809">Transit peptide</keyword>
<keyword evidence="4 6" id="KW-0472">Membrane</keyword>
<dbReference type="PANTHER" id="PTHR10721">
    <property type="entry name" value="MITOCHONDRIAL IMPORT INNER MEMBRANE TRANSLOCASE SUBUNIT TIM44"/>
    <property type="match status" value="1"/>
</dbReference>
<proteinExistence type="inferred from homology"/>
<dbReference type="SUPFAM" id="SSF54427">
    <property type="entry name" value="NTF2-like"/>
    <property type="match status" value="1"/>
</dbReference>
<name>A0A1Y5RSR4_9RHOB</name>
<dbReference type="EMBL" id="FWFQ01000005">
    <property type="protein sequence ID" value="SLN24489.1"/>
    <property type="molecule type" value="Genomic_DNA"/>
</dbReference>
<evidence type="ECO:0000259" key="7">
    <source>
        <dbReference type="SMART" id="SM00978"/>
    </source>
</evidence>
<feature type="transmembrane region" description="Helical" evidence="6">
    <location>
        <begin position="6"/>
        <end position="26"/>
    </location>
</feature>
<evidence type="ECO:0000256" key="6">
    <source>
        <dbReference type="SAM" id="Phobius"/>
    </source>
</evidence>
<feature type="domain" description="Tim44-like" evidence="7">
    <location>
        <begin position="74"/>
        <end position="222"/>
    </location>
</feature>
<dbReference type="InterPro" id="IPR032710">
    <property type="entry name" value="NTF2-like_dom_sf"/>
</dbReference>
<dbReference type="GO" id="GO:0030150">
    <property type="term" value="P:protein import into mitochondrial matrix"/>
    <property type="evidence" value="ECO:0007669"/>
    <property type="project" value="TreeGrafter"/>
</dbReference>
<evidence type="ECO:0000256" key="4">
    <source>
        <dbReference type="ARBA" id="ARBA00023136"/>
    </source>
</evidence>
<dbReference type="InterPro" id="IPR007379">
    <property type="entry name" value="Tim44-like_dom"/>
</dbReference>
<dbReference type="AlphaFoldDB" id="A0A1Y5RSR4"/>
<evidence type="ECO:0000256" key="3">
    <source>
        <dbReference type="ARBA" id="ARBA00022946"/>
    </source>
</evidence>
<reference evidence="8 9" key="1">
    <citation type="submission" date="2017-03" db="EMBL/GenBank/DDBJ databases">
        <authorList>
            <person name="Afonso C.L."/>
            <person name="Miller P.J."/>
            <person name="Scott M.A."/>
            <person name="Spackman E."/>
            <person name="Goraichik I."/>
            <person name="Dimitrov K.M."/>
            <person name="Suarez D.L."/>
            <person name="Swayne D.E."/>
        </authorList>
    </citation>
    <scope>NUCLEOTIDE SEQUENCE [LARGE SCALE GENOMIC DNA]</scope>
    <source>
        <strain evidence="8 9">CECT 7680</strain>
    </source>
</reference>
<dbReference type="Gene3D" id="3.10.450.240">
    <property type="match status" value="1"/>
</dbReference>
<organism evidence="8 9">
    <name type="scientific">Pseudoruegeria aquimaris</name>
    <dbReference type="NCBI Taxonomy" id="393663"/>
    <lineage>
        <taxon>Bacteria</taxon>
        <taxon>Pseudomonadati</taxon>
        <taxon>Pseudomonadota</taxon>
        <taxon>Alphaproteobacteria</taxon>
        <taxon>Rhodobacterales</taxon>
        <taxon>Roseobacteraceae</taxon>
        <taxon>Pseudoruegeria</taxon>
    </lineage>
</organism>
<comment type="subcellular location">
    <subcellularLocation>
        <location evidence="1">Membrane</location>
    </subcellularLocation>
</comment>